<evidence type="ECO:0000313" key="1">
    <source>
        <dbReference type="EMBL" id="MCI42499.1"/>
    </source>
</evidence>
<dbReference type="AlphaFoldDB" id="A0A392S1G8"/>
<keyword evidence="2" id="KW-1185">Reference proteome</keyword>
<comment type="caution">
    <text evidence="1">The sequence shown here is derived from an EMBL/GenBank/DDBJ whole genome shotgun (WGS) entry which is preliminary data.</text>
</comment>
<dbReference type="EMBL" id="LXQA010305345">
    <property type="protein sequence ID" value="MCI42499.1"/>
    <property type="molecule type" value="Genomic_DNA"/>
</dbReference>
<keyword evidence="1" id="KW-0472">Membrane</keyword>
<sequence>MMSWHSSFLVKQQDSKEFNCPMVVAAVNEVRWRMLPTFHRLLNFVFDRGKTLGMRIDVRYQQLDAITRPLQGKKLRSFAALMS</sequence>
<proteinExistence type="predicted"/>
<feature type="non-terminal residue" evidence="1">
    <location>
        <position position="83"/>
    </location>
</feature>
<keyword evidence="1" id="KW-0812">Transmembrane</keyword>
<dbReference type="Proteomes" id="UP000265520">
    <property type="component" value="Unassembled WGS sequence"/>
</dbReference>
<reference evidence="1 2" key="1">
    <citation type="journal article" date="2018" name="Front. Plant Sci.">
        <title>Red Clover (Trifolium pratense) and Zigzag Clover (T. medium) - A Picture of Genomic Similarities and Differences.</title>
        <authorList>
            <person name="Dluhosova J."/>
            <person name="Istvanek J."/>
            <person name="Nedelnik J."/>
            <person name="Repkova J."/>
        </authorList>
    </citation>
    <scope>NUCLEOTIDE SEQUENCE [LARGE SCALE GENOMIC DNA]</scope>
    <source>
        <strain evidence="2">cv. 10/8</strain>
        <tissue evidence="1">Leaf</tissue>
    </source>
</reference>
<evidence type="ECO:0000313" key="2">
    <source>
        <dbReference type="Proteomes" id="UP000265520"/>
    </source>
</evidence>
<accession>A0A392S1G8</accession>
<organism evidence="1 2">
    <name type="scientific">Trifolium medium</name>
    <dbReference type="NCBI Taxonomy" id="97028"/>
    <lineage>
        <taxon>Eukaryota</taxon>
        <taxon>Viridiplantae</taxon>
        <taxon>Streptophyta</taxon>
        <taxon>Embryophyta</taxon>
        <taxon>Tracheophyta</taxon>
        <taxon>Spermatophyta</taxon>
        <taxon>Magnoliopsida</taxon>
        <taxon>eudicotyledons</taxon>
        <taxon>Gunneridae</taxon>
        <taxon>Pentapetalae</taxon>
        <taxon>rosids</taxon>
        <taxon>fabids</taxon>
        <taxon>Fabales</taxon>
        <taxon>Fabaceae</taxon>
        <taxon>Papilionoideae</taxon>
        <taxon>50 kb inversion clade</taxon>
        <taxon>NPAAA clade</taxon>
        <taxon>Hologalegina</taxon>
        <taxon>IRL clade</taxon>
        <taxon>Trifolieae</taxon>
        <taxon>Trifolium</taxon>
    </lineage>
</organism>
<name>A0A392S1G8_9FABA</name>
<protein>
    <submittedName>
        <fullName evidence="1">Putative transmembrane protein</fullName>
    </submittedName>
</protein>